<dbReference type="OrthoDB" id="2664633at2"/>
<proteinExistence type="predicted"/>
<evidence type="ECO:0000313" key="2">
    <source>
        <dbReference type="EMBL" id="RJX70867.1"/>
    </source>
</evidence>
<protein>
    <recommendedName>
        <fullName evidence="1">LHH domain-containing protein</fullName>
    </recommendedName>
</protein>
<reference evidence="2 3" key="1">
    <citation type="submission" date="2018-09" db="EMBL/GenBank/DDBJ databases">
        <title>Altererythrobacter sp.Ery1 and Ery12, the genome sequencing of novel strains in genus Alterythrobacter.</title>
        <authorList>
            <person name="Cheng H."/>
            <person name="Wu Y.-H."/>
            <person name="Fang C."/>
            <person name="Xu X.-W."/>
        </authorList>
    </citation>
    <scope>NUCLEOTIDE SEQUENCE [LARGE SCALE GENOMIC DNA]</scope>
    <source>
        <strain evidence="2 3">Ery12</strain>
    </source>
</reference>
<dbReference type="EMBL" id="RAHJ01000004">
    <property type="protein sequence ID" value="RJX70867.1"/>
    <property type="molecule type" value="Genomic_DNA"/>
</dbReference>
<dbReference type="Proteomes" id="UP000284322">
    <property type="component" value="Unassembled WGS sequence"/>
</dbReference>
<dbReference type="AlphaFoldDB" id="A0A419R5B2"/>
<comment type="caution">
    <text evidence="2">The sequence shown here is derived from an EMBL/GenBank/DDBJ whole genome shotgun (WGS) entry which is preliminary data.</text>
</comment>
<name>A0A419R5B2_9SPHN</name>
<dbReference type="InterPro" id="IPR026834">
    <property type="entry name" value="LHH"/>
</dbReference>
<feature type="domain" description="LHH" evidence="1">
    <location>
        <begin position="406"/>
        <end position="483"/>
    </location>
</feature>
<evidence type="ECO:0000259" key="1">
    <source>
        <dbReference type="Pfam" id="PF14411"/>
    </source>
</evidence>
<keyword evidence="3" id="KW-1185">Reference proteome</keyword>
<gene>
    <name evidence="2" type="ORF">D6858_01675</name>
</gene>
<dbReference type="Pfam" id="PF14411">
    <property type="entry name" value="LHH"/>
    <property type="match status" value="1"/>
</dbReference>
<evidence type="ECO:0000313" key="3">
    <source>
        <dbReference type="Proteomes" id="UP000284322"/>
    </source>
</evidence>
<accession>A0A419R5B2</accession>
<organism evidence="2 3">
    <name type="scientific">Tsuneonella suprasediminis</name>
    <dbReference type="NCBI Taxonomy" id="2306996"/>
    <lineage>
        <taxon>Bacteria</taxon>
        <taxon>Pseudomonadati</taxon>
        <taxon>Pseudomonadota</taxon>
        <taxon>Alphaproteobacteria</taxon>
        <taxon>Sphingomonadales</taxon>
        <taxon>Erythrobacteraceae</taxon>
        <taxon>Tsuneonella</taxon>
    </lineage>
</organism>
<sequence length="493" mass="52098">MGAATSVVLNNLLDGLGAPRDEDLNHDGAIDTADERLSLADQQARTNLVATLVTAIAEGAGLDATSANHSARIETQNNANVVSNGKTIIQVAEEGGVSIEEFKAGWPDAWNEALGLFGGNEEALIAHLRNPEGQSLEEAGDAYMAAQIEMAAGGDSAMLQKLQDKYASGTLSGAQIAEMAEAGRQLYLENAIANAAGPAVTGEVIVKEMIAAGLVSPNAAQLPFAEFAANYSGPLGQYVMSSGKRPNAPAIVGMIAGGVLAMGASHLIPDLPEPVQETFPAYPPDSKAGIEAYPDQSEEVWEYGQLPGLLPEPALSPPPVTPMPDAQPPLPGYGEGADVPTGPDVLANDNAGNSGRFRGVTARNADEAQFLRNAEATFGDSSTWTNVTRHRGELVVQRSDIELSSQNITRMRNGQAPFVRNASGDWEPLQLHHVGRETGQMIEVTRSQNRYNPTTGGPLHILGPGSPIRQPNYSQSYWQERYQGFVNSGQITE</sequence>